<accession>A0ABT9INS1</accession>
<proteinExistence type="predicted"/>
<evidence type="ECO:0000259" key="1">
    <source>
        <dbReference type="Pfam" id="PF01764"/>
    </source>
</evidence>
<comment type="caution">
    <text evidence="2">The sequence shown here is derived from an EMBL/GenBank/DDBJ whole genome shotgun (WGS) entry which is preliminary data.</text>
</comment>
<dbReference type="Proteomes" id="UP001232725">
    <property type="component" value="Unassembled WGS sequence"/>
</dbReference>
<keyword evidence="3" id="KW-1185">Reference proteome</keyword>
<evidence type="ECO:0000313" key="3">
    <source>
        <dbReference type="Proteomes" id="UP001232725"/>
    </source>
</evidence>
<dbReference type="Pfam" id="PF01764">
    <property type="entry name" value="Lipase_3"/>
    <property type="match status" value="1"/>
</dbReference>
<evidence type="ECO:0000313" key="2">
    <source>
        <dbReference type="EMBL" id="MDP5226819.1"/>
    </source>
</evidence>
<dbReference type="SUPFAM" id="SSF53474">
    <property type="entry name" value="alpha/beta-Hydrolases"/>
    <property type="match status" value="1"/>
</dbReference>
<reference evidence="2 3" key="1">
    <citation type="submission" date="2023-08" db="EMBL/GenBank/DDBJ databases">
        <title>Arthrobacter horti sp. nov., isolated from forest soil.</title>
        <authorList>
            <person name="Park M."/>
        </authorList>
    </citation>
    <scope>NUCLEOTIDE SEQUENCE [LARGE SCALE GENOMIC DNA]</scope>
    <source>
        <strain evidence="2 3">YJM1</strain>
    </source>
</reference>
<sequence>MADHEGAWINDSYTLINVDLDELRSAGLRLGSIADRLSGIRMGIINHAASARDSAPMDWGAGGTRLHQLYAGCDALLQAVSGLQALSEHVATTVASYADREGKAQGAFDGLGAGLNTVLPALSSPLSFLLIGGPALQAGLEMRMKLTGQKDPVKALTQVLAEQFGGEKVARELEGRMSVVARHSTVAPGVPGKGDLLGGTLRTVQTSYGTAEPLRDGTPFQGKQNQIPESSVIVDKALRKDGSWAVLVSVPGVQNTGQKSARTTNDLYAAVMTANQENNPGKYLTQSQVTVMKALEAEKIGKKDQMVITGHSLGGMNAVALATDKDFREKYTVRAVTTAGSPVGNSVGRIPADTSVLAMENDQDPVPALDHAVNPGRDHVTTATMEVASSGGPLGPHQIASYIPTGEALDASGDPAIERHLSTLEDVFGEDQLARDPEGRIITSRAVYTGTVMEDPCKVAPPVASPDVIQNSAESFSRGKPRVAPVR</sequence>
<dbReference type="RefSeq" id="WP_305995872.1">
    <property type="nucleotide sequence ID" value="NZ_JAVALS010000003.1"/>
</dbReference>
<dbReference type="EMBL" id="JAVALS010000003">
    <property type="protein sequence ID" value="MDP5226819.1"/>
    <property type="molecule type" value="Genomic_DNA"/>
</dbReference>
<feature type="domain" description="Fungal lipase-type" evidence="1">
    <location>
        <begin position="282"/>
        <end position="369"/>
    </location>
</feature>
<organism evidence="2 3">
    <name type="scientific">Arthrobacter horti</name>
    <dbReference type="NCBI Taxonomy" id="3068273"/>
    <lineage>
        <taxon>Bacteria</taxon>
        <taxon>Bacillati</taxon>
        <taxon>Actinomycetota</taxon>
        <taxon>Actinomycetes</taxon>
        <taxon>Micrococcales</taxon>
        <taxon>Micrococcaceae</taxon>
        <taxon>Arthrobacter</taxon>
    </lineage>
</organism>
<name>A0ABT9INS1_9MICC</name>
<dbReference type="Gene3D" id="3.40.50.1820">
    <property type="entry name" value="alpha/beta hydrolase"/>
    <property type="match status" value="1"/>
</dbReference>
<gene>
    <name evidence="2" type="ORF">Q9R02_06610</name>
</gene>
<dbReference type="InterPro" id="IPR002921">
    <property type="entry name" value="Fungal_lipase-type"/>
</dbReference>
<protein>
    <recommendedName>
        <fullName evidence="1">Fungal lipase-type domain-containing protein</fullName>
    </recommendedName>
</protein>
<dbReference type="InterPro" id="IPR029058">
    <property type="entry name" value="AB_hydrolase_fold"/>
</dbReference>